<dbReference type="InterPro" id="IPR001905">
    <property type="entry name" value="Ammonium_transpt"/>
</dbReference>
<feature type="transmembrane region" description="Helical" evidence="8">
    <location>
        <begin position="317"/>
        <end position="337"/>
    </location>
</feature>
<evidence type="ECO:0000256" key="8">
    <source>
        <dbReference type="RuleBase" id="RU362002"/>
    </source>
</evidence>
<feature type="transmembrane region" description="Helical" evidence="8">
    <location>
        <begin position="393"/>
        <end position="418"/>
    </location>
</feature>
<keyword evidence="7 8" id="KW-0924">Ammonia transport</keyword>
<keyword evidence="5 8" id="KW-1133">Transmembrane helix</keyword>
<accession>A0AAW1P228</accession>
<comment type="caution">
    <text evidence="10">The sequence shown here is derived from an EMBL/GenBank/DDBJ whole genome shotgun (WGS) entry which is preliminary data.</text>
</comment>
<proteinExistence type="inferred from homology"/>
<dbReference type="GO" id="GO:0005886">
    <property type="term" value="C:plasma membrane"/>
    <property type="evidence" value="ECO:0007669"/>
    <property type="project" value="UniProtKB-SubCell"/>
</dbReference>
<evidence type="ECO:0000256" key="2">
    <source>
        <dbReference type="ARBA" id="ARBA00005887"/>
    </source>
</evidence>
<comment type="subcellular location">
    <subcellularLocation>
        <location evidence="8">Cell membrane</location>
        <topology evidence="8">Multi-pass membrane protein</topology>
    </subcellularLocation>
    <subcellularLocation>
        <location evidence="1">Membrane</location>
        <topology evidence="1">Multi-pass membrane protein</topology>
    </subcellularLocation>
</comment>
<keyword evidence="3 8" id="KW-0813">Transport</keyword>
<dbReference type="EMBL" id="JALJOR010000021">
    <property type="protein sequence ID" value="KAK9803387.1"/>
    <property type="molecule type" value="Genomic_DNA"/>
</dbReference>
<feature type="transmembrane region" description="Helical" evidence="8">
    <location>
        <begin position="183"/>
        <end position="206"/>
    </location>
</feature>
<dbReference type="Gene3D" id="1.10.3430.10">
    <property type="entry name" value="Ammonium transporter AmtB like domains"/>
    <property type="match status" value="1"/>
</dbReference>
<dbReference type="SUPFAM" id="SSF111352">
    <property type="entry name" value="Ammonium transporter"/>
    <property type="match status" value="1"/>
</dbReference>
<sequence>MAEVSLQAAFQQAEERAYMQALSDDLDVVWLLLGTFLIFFMQCGFAMLEAGMIRAKNTKNILLKNCMDTCMGGLLWYLCGYSFAFGSSDTVGLLIGAQGFFQYNQAANHGKHWGSFMFQFAFAITTVAIVSGAVAERCQFRAYIIYTAALSGFIYPVGAHWVWSSQGWLSAYRTGGSLLGANGLIDFAGSGVVHTVGGCCALMAAWQLGPRIGRFNENGTVNNMPGHSIIMATLGTFILWFGWYGFNPMSTQHILGQMETAAKVATNTTLSAASGGLFSMAINSVWYGRQPDVAPMLNGILTGLASVTGPCAVVEPYAAIIIGSVGACVYYMFVALLQRLRIDDPIDASCVHMAGGVWGLLASGLFATQDNLQRAYGTSYGWGVLYGGGGRQLAMQIMGIVALCAWALGCSGLMFWLLRKYGMLRVSKTDELQGLDAALQGGYAYDFCRPEDIKFSEIQHFINQNSNGLLVCRAWMPRCTGATPMTSAWRRTRGCCTGLKRVTTATTVKLNWQGISSGQQLRRKCYGRPGP</sequence>
<evidence type="ECO:0000256" key="3">
    <source>
        <dbReference type="ARBA" id="ARBA00022448"/>
    </source>
</evidence>
<evidence type="ECO:0000256" key="7">
    <source>
        <dbReference type="ARBA" id="ARBA00023177"/>
    </source>
</evidence>
<comment type="similarity">
    <text evidence="2 8">Belongs to the ammonia transporter channel (TC 1.A.11.2) family.</text>
</comment>
<evidence type="ECO:0000256" key="6">
    <source>
        <dbReference type="ARBA" id="ARBA00023136"/>
    </source>
</evidence>
<dbReference type="PANTHER" id="PTHR11730:SF6">
    <property type="entry name" value="AMMONIUM TRANSPORTER"/>
    <property type="match status" value="1"/>
</dbReference>
<evidence type="ECO:0000313" key="10">
    <source>
        <dbReference type="EMBL" id="KAK9803387.1"/>
    </source>
</evidence>
<evidence type="ECO:0000313" key="11">
    <source>
        <dbReference type="Proteomes" id="UP001489004"/>
    </source>
</evidence>
<keyword evidence="6 8" id="KW-0472">Membrane</keyword>
<reference evidence="10 11" key="1">
    <citation type="journal article" date="2024" name="Nat. Commun.">
        <title>Phylogenomics reveals the evolutionary origins of lichenization in chlorophyte algae.</title>
        <authorList>
            <person name="Puginier C."/>
            <person name="Libourel C."/>
            <person name="Otte J."/>
            <person name="Skaloud P."/>
            <person name="Haon M."/>
            <person name="Grisel S."/>
            <person name="Petersen M."/>
            <person name="Berrin J.G."/>
            <person name="Delaux P.M."/>
            <person name="Dal Grande F."/>
            <person name="Keller J."/>
        </authorList>
    </citation>
    <scope>NUCLEOTIDE SEQUENCE [LARGE SCALE GENOMIC DNA]</scope>
    <source>
        <strain evidence="10 11">SAG 2043</strain>
    </source>
</reference>
<dbReference type="InterPro" id="IPR024041">
    <property type="entry name" value="NH4_transpt_AmtB-like_dom"/>
</dbReference>
<feature type="transmembrane region" description="Helical" evidence="8">
    <location>
        <begin position="116"/>
        <end position="135"/>
    </location>
</feature>
<dbReference type="Proteomes" id="UP001489004">
    <property type="component" value="Unassembled WGS sequence"/>
</dbReference>
<gene>
    <name evidence="10" type="ORF">WJX72_003452</name>
</gene>
<dbReference type="NCBIfam" id="TIGR00836">
    <property type="entry name" value="amt"/>
    <property type="match status" value="1"/>
</dbReference>
<feature type="transmembrane region" description="Helical" evidence="8">
    <location>
        <begin position="28"/>
        <end position="53"/>
    </location>
</feature>
<evidence type="ECO:0000256" key="1">
    <source>
        <dbReference type="ARBA" id="ARBA00004141"/>
    </source>
</evidence>
<comment type="caution">
    <text evidence="8">Lacks conserved residue(s) required for the propagation of feature annotation.</text>
</comment>
<keyword evidence="11" id="KW-1185">Reference proteome</keyword>
<dbReference type="InterPro" id="IPR029020">
    <property type="entry name" value="Ammonium/urea_transptr"/>
</dbReference>
<feature type="domain" description="Ammonium transporter AmtB-like" evidence="9">
    <location>
        <begin position="29"/>
        <end position="445"/>
    </location>
</feature>
<feature type="transmembrane region" description="Helical" evidence="8">
    <location>
        <begin position="142"/>
        <end position="163"/>
    </location>
</feature>
<evidence type="ECO:0000259" key="9">
    <source>
        <dbReference type="Pfam" id="PF00909"/>
    </source>
</evidence>
<dbReference type="GO" id="GO:0097272">
    <property type="term" value="P:ammonium homeostasis"/>
    <property type="evidence" value="ECO:0007669"/>
    <property type="project" value="TreeGrafter"/>
</dbReference>
<feature type="transmembrane region" description="Helical" evidence="8">
    <location>
        <begin position="74"/>
        <end position="96"/>
    </location>
</feature>
<feature type="transmembrane region" description="Helical" evidence="8">
    <location>
        <begin position="227"/>
        <end position="246"/>
    </location>
</feature>
<dbReference type="AlphaFoldDB" id="A0AAW1P228"/>
<evidence type="ECO:0000256" key="4">
    <source>
        <dbReference type="ARBA" id="ARBA00022692"/>
    </source>
</evidence>
<protein>
    <recommendedName>
        <fullName evidence="8">Ammonium transporter</fullName>
    </recommendedName>
</protein>
<dbReference type="FunFam" id="1.10.3430.10:FF:000008">
    <property type="entry name" value="Ammonium transporter"/>
    <property type="match status" value="1"/>
</dbReference>
<name>A0AAW1P228_9CHLO</name>
<keyword evidence="4 8" id="KW-0812">Transmembrane</keyword>
<dbReference type="Pfam" id="PF00909">
    <property type="entry name" value="Ammonium_transp"/>
    <property type="match status" value="1"/>
</dbReference>
<organism evidence="10 11">
    <name type="scientific">[Myrmecia] bisecta</name>
    <dbReference type="NCBI Taxonomy" id="41462"/>
    <lineage>
        <taxon>Eukaryota</taxon>
        <taxon>Viridiplantae</taxon>
        <taxon>Chlorophyta</taxon>
        <taxon>core chlorophytes</taxon>
        <taxon>Trebouxiophyceae</taxon>
        <taxon>Trebouxiales</taxon>
        <taxon>Trebouxiaceae</taxon>
        <taxon>Myrmecia</taxon>
    </lineage>
</organism>
<evidence type="ECO:0000256" key="5">
    <source>
        <dbReference type="ARBA" id="ARBA00022989"/>
    </source>
</evidence>
<feature type="transmembrane region" description="Helical" evidence="8">
    <location>
        <begin position="349"/>
        <end position="367"/>
    </location>
</feature>
<dbReference type="PANTHER" id="PTHR11730">
    <property type="entry name" value="AMMONIUM TRANSPORTER"/>
    <property type="match status" value="1"/>
</dbReference>
<dbReference type="GO" id="GO:0008519">
    <property type="term" value="F:ammonium channel activity"/>
    <property type="evidence" value="ECO:0007669"/>
    <property type="project" value="InterPro"/>
</dbReference>